<reference evidence="2" key="1">
    <citation type="submission" date="2023-04" db="EMBL/GenBank/DDBJ databases">
        <title>The genome sequence of Polyangium sp. y55x31.</title>
        <authorList>
            <person name="Zhang X."/>
        </authorList>
    </citation>
    <scope>NUCLEOTIDE SEQUENCE [LARGE SCALE GENOMIC DNA]</scope>
</reference>
<evidence type="ECO:0008006" key="3">
    <source>
        <dbReference type="Google" id="ProtNLM"/>
    </source>
</evidence>
<organism evidence="1 2">
    <name type="scientific">Enterobacter phage SDFMU_Pec</name>
    <dbReference type="NCBI Taxonomy" id="3076136"/>
    <lineage>
        <taxon>Viruses</taxon>
        <taxon>Duplodnaviria</taxon>
        <taxon>Heunggongvirae</taxon>
        <taxon>Uroviricota</taxon>
        <taxon>Caudoviricetes</taxon>
        <taxon>Autographivirales</taxon>
        <taxon>Autoscriptoviridae</taxon>
        <taxon>Slopekvirinae</taxon>
        <taxon>Koutsourovirus</taxon>
        <taxon>Koutsourovirus Pec</taxon>
        <taxon>Koutsourovirus KDA1</taxon>
    </lineage>
</organism>
<dbReference type="EMBL" id="OQ884028">
    <property type="protein sequence ID" value="WNO29645.1"/>
    <property type="molecule type" value="Genomic_DNA"/>
</dbReference>
<proteinExistence type="predicted"/>
<name>A0AA96KRL6_9CAUD</name>
<accession>A0AA96KRL6</accession>
<keyword evidence="2" id="KW-1185">Reference proteome</keyword>
<dbReference type="Proteomes" id="UP001301562">
    <property type="component" value="Segment"/>
</dbReference>
<protein>
    <recommendedName>
        <fullName evidence="3">Eaa protein</fullName>
    </recommendedName>
</protein>
<evidence type="ECO:0000313" key="1">
    <source>
        <dbReference type="EMBL" id="WNO29645.1"/>
    </source>
</evidence>
<sequence>MSNIDKQAVQAVADLKAGYTLGQADVAILKELVRIALASLEAESEPKQPELSHVIYHFRDWNEGFPIERFKADYVISWMLANYPPAQPTAVSVPDAISTRQAIAKMENHELCDSINVAYKFGWNACRAAMLQEVK</sequence>
<evidence type="ECO:0000313" key="2">
    <source>
        <dbReference type="Proteomes" id="UP001301562"/>
    </source>
</evidence>